<organism evidence="1 3">
    <name type="scientific">Algoriphagus ratkowskyi</name>
    <dbReference type="NCBI Taxonomy" id="57028"/>
    <lineage>
        <taxon>Bacteria</taxon>
        <taxon>Pseudomonadati</taxon>
        <taxon>Bacteroidota</taxon>
        <taxon>Cytophagia</taxon>
        <taxon>Cytophagales</taxon>
        <taxon>Cyclobacteriaceae</taxon>
        <taxon>Algoriphagus</taxon>
    </lineage>
</organism>
<dbReference type="AlphaFoldDB" id="A0A2W7R7R7"/>
<dbReference type="Gene3D" id="3.40.720.10">
    <property type="entry name" value="Alkaline Phosphatase, subunit A"/>
    <property type="match status" value="1"/>
</dbReference>
<proteinExistence type="predicted"/>
<keyword evidence="4" id="KW-1185">Reference proteome</keyword>
<dbReference type="Proteomes" id="UP000321927">
    <property type="component" value="Unassembled WGS sequence"/>
</dbReference>
<dbReference type="OrthoDB" id="244470at2"/>
<gene>
    <name evidence="2" type="ORF">ESW18_19735</name>
    <name evidence="1" type="ORF">LV84_04059</name>
</gene>
<evidence type="ECO:0000313" key="3">
    <source>
        <dbReference type="Proteomes" id="UP000249115"/>
    </source>
</evidence>
<name>A0A2W7R7R7_9BACT</name>
<reference evidence="1 3" key="1">
    <citation type="submission" date="2018-06" db="EMBL/GenBank/DDBJ databases">
        <title>Genomic Encyclopedia of Archaeal and Bacterial Type Strains, Phase II (KMG-II): from individual species to whole genera.</title>
        <authorList>
            <person name="Goeker M."/>
        </authorList>
    </citation>
    <scope>NUCLEOTIDE SEQUENCE [LARGE SCALE GENOMIC DNA]</scope>
    <source>
        <strain evidence="1 3">DSM 22686</strain>
    </source>
</reference>
<dbReference type="Proteomes" id="UP000249115">
    <property type="component" value="Unassembled WGS sequence"/>
</dbReference>
<dbReference type="InterPro" id="IPR017850">
    <property type="entry name" value="Alkaline_phosphatase_core_sf"/>
</dbReference>
<protein>
    <recommendedName>
        <fullName evidence="5">Type I phosphodiesterase/nucleotide pyrophosphatase</fullName>
    </recommendedName>
</protein>
<evidence type="ECO:0008006" key="5">
    <source>
        <dbReference type="Google" id="ProtNLM"/>
    </source>
</evidence>
<dbReference type="EMBL" id="VORV01000022">
    <property type="protein sequence ID" value="TXD75611.1"/>
    <property type="molecule type" value="Genomic_DNA"/>
</dbReference>
<dbReference type="RefSeq" id="WP_086503266.1">
    <property type="nucleotide sequence ID" value="NZ_MSSV01000032.1"/>
</dbReference>
<accession>A0A2W7R7R7</accession>
<sequence>MKTILVGLNELNFEYIKYYISKGWLPNFKKLFSDNRIIETTSEDKYQLLEPWIQWVSITTGKTYEEHKVFRLGDIVGRNDLKQIFETIEDKGFTVGAVSPFNVDNRLKSPSFFAPDPWTQTKAVGSSIFVGLSNAVSQAVNDNAHGKLTKESIIALLKGILTYTSFKDYSFYFQKLLKIKSQVGVKAIILDKLLADTFIVEWDNKKPDFSNLFLNTGAHFQHHYMFNSSAYKGELSNPAWYCAKGQDPLFEILKVYDQVIGELMLKPVRLVVATGLHQKPHKHTTFYWRLKEHQQFLRLIGIDNFTRVTPRMSRDFLIDFSSEKEAALSQKLLNSYTAEKDNIKVFTVDNRGKSLFVELTYPNDIVDNFSIVGNTKIENFKNQVSFVAIKNGEHEGIGYLIDTDNRIKHDRIELKDLYDFLLEDFVTKNN</sequence>
<comment type="caution">
    <text evidence="1">The sequence shown here is derived from an EMBL/GenBank/DDBJ whole genome shotgun (WGS) entry which is preliminary data.</text>
</comment>
<dbReference type="EMBL" id="QKZU01000024">
    <property type="protein sequence ID" value="PZX50259.1"/>
    <property type="molecule type" value="Genomic_DNA"/>
</dbReference>
<evidence type="ECO:0000313" key="4">
    <source>
        <dbReference type="Proteomes" id="UP000321927"/>
    </source>
</evidence>
<reference evidence="2 4" key="2">
    <citation type="submission" date="2019-08" db="EMBL/GenBank/DDBJ databases">
        <title>Genome of Algoriphagus ratkowskyi IC026.</title>
        <authorList>
            <person name="Bowman J.P."/>
        </authorList>
    </citation>
    <scope>NUCLEOTIDE SEQUENCE [LARGE SCALE GENOMIC DNA]</scope>
    <source>
        <strain evidence="2 4">IC026</strain>
    </source>
</reference>
<evidence type="ECO:0000313" key="1">
    <source>
        <dbReference type="EMBL" id="PZX50259.1"/>
    </source>
</evidence>
<evidence type="ECO:0000313" key="2">
    <source>
        <dbReference type="EMBL" id="TXD75611.1"/>
    </source>
</evidence>
<dbReference type="SUPFAM" id="SSF53649">
    <property type="entry name" value="Alkaline phosphatase-like"/>
    <property type="match status" value="1"/>
</dbReference>